<gene>
    <name evidence="1" type="ORF">BFJ72_g15406</name>
</gene>
<feature type="non-terminal residue" evidence="1">
    <location>
        <position position="218"/>
    </location>
</feature>
<accession>A0A420R8P1</accession>
<comment type="caution">
    <text evidence="1">The sequence shown here is derived from an EMBL/GenBank/DDBJ whole genome shotgun (WGS) entry which is preliminary data.</text>
</comment>
<evidence type="ECO:0000313" key="1">
    <source>
        <dbReference type="EMBL" id="RKL13381.1"/>
    </source>
</evidence>
<dbReference type="Proteomes" id="UP000283569">
    <property type="component" value="Unassembled WGS sequence"/>
</dbReference>
<protein>
    <submittedName>
        <fullName evidence="1">Uncharacterized protein</fullName>
    </submittedName>
</protein>
<name>A0A420R8P1_GIBIN</name>
<sequence>MLMVSGEGIAPAQQPAYLARAIWTGTPAPAPKVTRHSDLSVSVYPKDFADRYKGGKPFIVQESMTAHAGFVSAAELDDWLLVRNLSLPGLASARDLDVGTLWAPLTGSYQFARHCNTLTFAEVAGVYTREWENGYITSAQRYVDSATGEVTIHVVSSNCSSRKVFDGPLSLRGDDRVAFYVPGDGHIFDAAVMRDGAWTGVYGGRTLKELRQEHPTMV</sequence>
<proteinExistence type="predicted"/>
<dbReference type="EMBL" id="MRDB01000505">
    <property type="protein sequence ID" value="RKL13381.1"/>
    <property type="molecule type" value="Genomic_DNA"/>
</dbReference>
<reference evidence="1 2" key="1">
    <citation type="journal article" date="2018" name="Sci. Rep.">
        <title>Characterisation of pathogen-specific regions and novel effector candidates in Fusarium oxysporum f. sp. cepae.</title>
        <authorList>
            <person name="Armitage A.D."/>
            <person name="Taylor A."/>
            <person name="Sobczyk M.K."/>
            <person name="Baxter L."/>
            <person name="Greenfield B.P."/>
            <person name="Bates H.J."/>
            <person name="Wilson F."/>
            <person name="Jackson A.C."/>
            <person name="Ott S."/>
            <person name="Harrison R.J."/>
            <person name="Clarkson J.P."/>
        </authorList>
    </citation>
    <scope>NUCLEOTIDE SEQUENCE [LARGE SCALE GENOMIC DNA]</scope>
    <source>
        <strain evidence="1 2">Fp_A8</strain>
    </source>
</reference>
<evidence type="ECO:0000313" key="2">
    <source>
        <dbReference type="Proteomes" id="UP000283569"/>
    </source>
</evidence>
<organism evidence="1 2">
    <name type="scientific">Gibberella intermedia</name>
    <name type="common">Bulb rot disease fungus</name>
    <name type="synonym">Fusarium proliferatum</name>
    <dbReference type="NCBI Taxonomy" id="948311"/>
    <lineage>
        <taxon>Eukaryota</taxon>
        <taxon>Fungi</taxon>
        <taxon>Dikarya</taxon>
        <taxon>Ascomycota</taxon>
        <taxon>Pezizomycotina</taxon>
        <taxon>Sordariomycetes</taxon>
        <taxon>Hypocreomycetidae</taxon>
        <taxon>Hypocreales</taxon>
        <taxon>Nectriaceae</taxon>
        <taxon>Fusarium</taxon>
        <taxon>Fusarium fujikuroi species complex</taxon>
    </lineage>
</organism>
<dbReference type="AlphaFoldDB" id="A0A420R8P1"/>